<feature type="coiled-coil region" evidence="1">
    <location>
        <begin position="367"/>
        <end position="444"/>
    </location>
</feature>
<dbReference type="EMBL" id="CATOUU010001164">
    <property type="protein sequence ID" value="CAI9975154.1"/>
    <property type="molecule type" value="Genomic_DNA"/>
</dbReference>
<evidence type="ECO:0000313" key="2">
    <source>
        <dbReference type="EMBL" id="CAI9975154.1"/>
    </source>
</evidence>
<dbReference type="EMBL" id="CAXDID020000414">
    <property type="protein sequence ID" value="CAL6089023.1"/>
    <property type="molecule type" value="Genomic_DNA"/>
</dbReference>
<organism evidence="2">
    <name type="scientific">Hexamita inflata</name>
    <dbReference type="NCBI Taxonomy" id="28002"/>
    <lineage>
        <taxon>Eukaryota</taxon>
        <taxon>Metamonada</taxon>
        <taxon>Diplomonadida</taxon>
        <taxon>Hexamitidae</taxon>
        <taxon>Hexamitinae</taxon>
        <taxon>Hexamita</taxon>
    </lineage>
</organism>
<sequence>MNYEDFYYTCCTEVSRQPLPQVVQFIKSGANSLSLADISKLDFYPISKTLPRIQRLTALTLAKVQIQPEHLIYLLENAKQLKQLIFQSIDLTLAPGILDHIVKALPQSLQELTCNACRVGDNFLKSVSQILPSSRINVLNLQNNSFKNIKPLLIAIQQLNTQFSLNLSFCNLQAVHFNQLQQLTANCKNLNLISEGNKVQMSFSRVKTESKHTPVLKEKKITRQELKNESVQGQLLNLDLMDIQEYSNDFLELIQMVKEEQRPFNAEDLEILQQLIQALIMYVNKFNEHTTDKLQQNQNVYEQNIQTVQNYNQKVQALLEQHHTQNQVMKYNINNINEYITQNINATVSLEEAQSTMQEIIQIQSQIQELNVSNQKDKLEIDMLQQQINNIDMQISQQTSNDKPLDEWKVKCVSATQQKVQMLIQQVAERRKMISEMVELYENE</sequence>
<protein>
    <submittedName>
        <fullName evidence="2">Uncharacterized protein</fullName>
    </submittedName>
</protein>
<name>A0AA86RNB9_9EUKA</name>
<dbReference type="InterPro" id="IPR032675">
    <property type="entry name" value="LRR_dom_sf"/>
</dbReference>
<evidence type="ECO:0000313" key="3">
    <source>
        <dbReference type="EMBL" id="CAL6089023.1"/>
    </source>
</evidence>
<dbReference type="SUPFAM" id="SSF52047">
    <property type="entry name" value="RNI-like"/>
    <property type="match status" value="1"/>
</dbReference>
<evidence type="ECO:0000256" key="1">
    <source>
        <dbReference type="SAM" id="Coils"/>
    </source>
</evidence>
<proteinExistence type="predicted"/>
<keyword evidence="1" id="KW-0175">Coiled coil</keyword>
<keyword evidence="4" id="KW-1185">Reference proteome</keyword>
<evidence type="ECO:0000313" key="4">
    <source>
        <dbReference type="Proteomes" id="UP001642409"/>
    </source>
</evidence>
<accession>A0AA86RNB9</accession>
<dbReference type="AlphaFoldDB" id="A0AA86RNB9"/>
<dbReference type="Gene3D" id="3.80.10.10">
    <property type="entry name" value="Ribonuclease Inhibitor"/>
    <property type="match status" value="1"/>
</dbReference>
<reference evidence="3 4" key="2">
    <citation type="submission" date="2024-07" db="EMBL/GenBank/DDBJ databases">
        <authorList>
            <person name="Akdeniz Z."/>
        </authorList>
    </citation>
    <scope>NUCLEOTIDE SEQUENCE [LARGE SCALE GENOMIC DNA]</scope>
</reference>
<dbReference type="Proteomes" id="UP001642409">
    <property type="component" value="Unassembled WGS sequence"/>
</dbReference>
<reference evidence="2" key="1">
    <citation type="submission" date="2023-06" db="EMBL/GenBank/DDBJ databases">
        <authorList>
            <person name="Kurt Z."/>
        </authorList>
    </citation>
    <scope>NUCLEOTIDE SEQUENCE</scope>
</reference>
<gene>
    <name evidence="2" type="ORF">HINF_LOCUS62799</name>
    <name evidence="3" type="ORF">HINF_LOCUS64508</name>
</gene>
<comment type="caution">
    <text evidence="2">The sequence shown here is derived from an EMBL/GenBank/DDBJ whole genome shotgun (WGS) entry which is preliminary data.</text>
</comment>